<dbReference type="InterPro" id="IPR011022">
    <property type="entry name" value="Arrestin_C-like"/>
</dbReference>
<protein>
    <recommendedName>
        <fullName evidence="5">Arrestin C-terminal-like domain-containing protein</fullName>
    </recommendedName>
</protein>
<dbReference type="GO" id="GO:0031625">
    <property type="term" value="F:ubiquitin protein ligase binding"/>
    <property type="evidence" value="ECO:0007669"/>
    <property type="project" value="TreeGrafter"/>
</dbReference>
<dbReference type="GO" id="GO:0030674">
    <property type="term" value="F:protein-macromolecule adaptor activity"/>
    <property type="evidence" value="ECO:0007669"/>
    <property type="project" value="TreeGrafter"/>
</dbReference>
<evidence type="ECO:0000259" key="5">
    <source>
        <dbReference type="SMART" id="SM01017"/>
    </source>
</evidence>
<dbReference type="GO" id="GO:0070086">
    <property type="term" value="P:ubiquitin-dependent endocytosis"/>
    <property type="evidence" value="ECO:0007669"/>
    <property type="project" value="TreeGrafter"/>
</dbReference>
<dbReference type="AlphaFoldDB" id="A0A5N6V3L3"/>
<dbReference type="PANTHER" id="PTHR11188:SF17">
    <property type="entry name" value="FI21816P1"/>
    <property type="match status" value="1"/>
</dbReference>
<organism evidence="6 7">
    <name type="scientific">Aspergillus tamarii</name>
    <dbReference type="NCBI Taxonomy" id="41984"/>
    <lineage>
        <taxon>Eukaryota</taxon>
        <taxon>Fungi</taxon>
        <taxon>Dikarya</taxon>
        <taxon>Ascomycota</taxon>
        <taxon>Pezizomycotina</taxon>
        <taxon>Eurotiomycetes</taxon>
        <taxon>Eurotiomycetidae</taxon>
        <taxon>Eurotiales</taxon>
        <taxon>Aspergillaceae</taxon>
        <taxon>Aspergillus</taxon>
        <taxon>Aspergillus subgen. Circumdati</taxon>
    </lineage>
</organism>
<feature type="region of interest" description="Disordered" evidence="4">
    <location>
        <begin position="364"/>
        <end position="386"/>
    </location>
</feature>
<feature type="domain" description="Arrestin C-terminal-like" evidence="5">
    <location>
        <begin position="182"/>
        <end position="327"/>
    </location>
</feature>
<dbReference type="Pfam" id="PF00339">
    <property type="entry name" value="Arrestin_N"/>
    <property type="match status" value="1"/>
</dbReference>
<dbReference type="InterPro" id="IPR014752">
    <property type="entry name" value="Arrestin-like_C"/>
</dbReference>
<dbReference type="GO" id="GO:0005829">
    <property type="term" value="C:cytosol"/>
    <property type="evidence" value="ECO:0007669"/>
    <property type="project" value="TreeGrafter"/>
</dbReference>
<dbReference type="Gene3D" id="2.60.40.640">
    <property type="match status" value="1"/>
</dbReference>
<dbReference type="SUPFAM" id="SSF81296">
    <property type="entry name" value="E set domains"/>
    <property type="match status" value="1"/>
</dbReference>
<evidence type="ECO:0000256" key="3">
    <source>
        <dbReference type="ARBA" id="ARBA00038766"/>
    </source>
</evidence>
<comment type="subunit">
    <text evidence="3">Interacts with hulA.</text>
</comment>
<evidence type="ECO:0000313" key="6">
    <source>
        <dbReference type="EMBL" id="KAE8165427.1"/>
    </source>
</evidence>
<dbReference type="InterPro" id="IPR014756">
    <property type="entry name" value="Ig_E-set"/>
</dbReference>
<dbReference type="SMART" id="SM01017">
    <property type="entry name" value="Arrestin_C"/>
    <property type="match status" value="1"/>
</dbReference>
<evidence type="ECO:0000313" key="7">
    <source>
        <dbReference type="Proteomes" id="UP000326950"/>
    </source>
</evidence>
<dbReference type="Proteomes" id="UP000326950">
    <property type="component" value="Unassembled WGS sequence"/>
</dbReference>
<dbReference type="OrthoDB" id="2333384at2759"/>
<dbReference type="EMBL" id="ML738600">
    <property type="protein sequence ID" value="KAE8165427.1"/>
    <property type="molecule type" value="Genomic_DNA"/>
</dbReference>
<dbReference type="InterPro" id="IPR050357">
    <property type="entry name" value="Arrestin_domain-protein"/>
</dbReference>
<dbReference type="InterPro" id="IPR011021">
    <property type="entry name" value="Arrestin-like_N"/>
</dbReference>
<keyword evidence="7" id="KW-1185">Reference proteome</keyword>
<reference evidence="6 7" key="1">
    <citation type="submission" date="2019-04" db="EMBL/GenBank/DDBJ databases">
        <title>Friends and foes A comparative genomics study of 23 Aspergillus species from section Flavi.</title>
        <authorList>
            <consortium name="DOE Joint Genome Institute"/>
            <person name="Kjaerbolling I."/>
            <person name="Vesth T."/>
            <person name="Frisvad J.C."/>
            <person name="Nybo J.L."/>
            <person name="Theobald S."/>
            <person name="Kildgaard S."/>
            <person name="Isbrandt T."/>
            <person name="Kuo A."/>
            <person name="Sato A."/>
            <person name="Lyhne E.K."/>
            <person name="Kogle M.E."/>
            <person name="Wiebenga A."/>
            <person name="Kun R.S."/>
            <person name="Lubbers R.J."/>
            <person name="Makela M.R."/>
            <person name="Barry K."/>
            <person name="Chovatia M."/>
            <person name="Clum A."/>
            <person name="Daum C."/>
            <person name="Haridas S."/>
            <person name="He G."/>
            <person name="LaButti K."/>
            <person name="Lipzen A."/>
            <person name="Mondo S."/>
            <person name="Riley R."/>
            <person name="Salamov A."/>
            <person name="Simmons B.A."/>
            <person name="Magnuson J.K."/>
            <person name="Henrissat B."/>
            <person name="Mortensen U.H."/>
            <person name="Larsen T.O."/>
            <person name="Devries R.P."/>
            <person name="Grigoriev I.V."/>
            <person name="Machida M."/>
            <person name="Baker S.E."/>
            <person name="Andersen M.R."/>
        </authorList>
    </citation>
    <scope>NUCLEOTIDE SEQUENCE [LARGE SCALE GENOMIC DNA]</scope>
    <source>
        <strain evidence="6 7">CBS 117626</strain>
    </source>
</reference>
<dbReference type="Pfam" id="PF02752">
    <property type="entry name" value="Arrestin_C"/>
    <property type="match status" value="1"/>
</dbReference>
<name>A0A5N6V3L3_ASPTM</name>
<proteinExistence type="inferred from homology"/>
<dbReference type="PANTHER" id="PTHR11188">
    <property type="entry name" value="ARRESTIN DOMAIN CONTAINING PROTEIN"/>
    <property type="match status" value="1"/>
</dbReference>
<accession>A0A5N6V3L3</accession>
<gene>
    <name evidence="6" type="ORF">BDV40DRAFT_297456</name>
</gene>
<dbReference type="GO" id="GO:0005886">
    <property type="term" value="C:plasma membrane"/>
    <property type="evidence" value="ECO:0007669"/>
    <property type="project" value="TreeGrafter"/>
</dbReference>
<sequence length="397" mass="45228">MVKRLKSVSPRKIEPIYFDIRLDQNTIRIPAAGHTIKYGHAQGTVILCLNESTRVSDIKLHLEGRYYINWDATFPSDSHRHCKAFWKELPFHHDVWSFLRVSVGSSATMLEPGNYEFPFQMCLPGRLPESMRGIDDCYIRYFLRAQIYGRKGESAATSREVTVRKVYNMPLRTAPSSVENDWPDKIMYQVSIPTSTVPYGGNIRVTYRFIPLLKSLKLKRIKSEIIETHTVSKPSYASRSREVLTDEFDPPTWEEMDISTDDRCWYQCARTLHLPKSTRQCLQSVATTVLQVRHSIHYLITLLNPDGHLSSVRVSLPIVLIFDSSATASLQRLSDTAAGDEGENALPHYRDHVHDAKLVEICPGDPSTHVGPSSSDKPPDYTFSHDASEIPSYWDIT</sequence>
<evidence type="ECO:0000256" key="1">
    <source>
        <dbReference type="ARBA" id="ARBA00005298"/>
    </source>
</evidence>
<evidence type="ECO:0000256" key="2">
    <source>
        <dbReference type="ARBA" id="ARBA00022786"/>
    </source>
</evidence>
<keyword evidence="2" id="KW-0833">Ubl conjugation pathway</keyword>
<comment type="similarity">
    <text evidence="1">Belongs to the arrestin family.</text>
</comment>
<evidence type="ECO:0000256" key="4">
    <source>
        <dbReference type="SAM" id="MobiDB-lite"/>
    </source>
</evidence>